<evidence type="ECO:0000313" key="2">
    <source>
        <dbReference type="EMBL" id="SMP61523.1"/>
    </source>
</evidence>
<evidence type="ECO:0000313" key="3">
    <source>
        <dbReference type="Proteomes" id="UP001158067"/>
    </source>
</evidence>
<feature type="domain" description="Carboxymuconolactone decarboxylase-like" evidence="1">
    <location>
        <begin position="24"/>
        <end position="105"/>
    </location>
</feature>
<name>A0ABY1QB37_9BACT</name>
<accession>A0ABY1QB37</accession>
<comment type="caution">
    <text evidence="2">The sequence shown here is derived from an EMBL/GenBank/DDBJ whole genome shotgun (WGS) entry which is preliminary data.</text>
</comment>
<sequence length="116" mass="12634">MGKMKDKLNDVAGLTKRLMDQYPDQTEAFMSFVKKAEASPALTVREKELINVGIAIAGQCEWCIAVHVKSAIANGATRDELVEAGFMAVVMHGGPALMYMVPLMEALDEFSPDKEA</sequence>
<dbReference type="Gene3D" id="1.20.1290.10">
    <property type="entry name" value="AhpD-like"/>
    <property type="match status" value="1"/>
</dbReference>
<dbReference type="Proteomes" id="UP001158067">
    <property type="component" value="Unassembled WGS sequence"/>
</dbReference>
<dbReference type="InterPro" id="IPR003779">
    <property type="entry name" value="CMD-like"/>
</dbReference>
<reference evidence="2 3" key="1">
    <citation type="submission" date="2017-05" db="EMBL/GenBank/DDBJ databases">
        <authorList>
            <person name="Varghese N."/>
            <person name="Submissions S."/>
        </authorList>
    </citation>
    <scope>NUCLEOTIDE SEQUENCE [LARGE SCALE GENOMIC DNA]</scope>
    <source>
        <strain evidence="2 3">DSM 25457</strain>
    </source>
</reference>
<dbReference type="RefSeq" id="WP_404308776.1">
    <property type="nucleotide sequence ID" value="NZ_CAWLDM010000001.1"/>
</dbReference>
<proteinExistence type="predicted"/>
<protein>
    <submittedName>
        <fullName evidence="2">Alkylhydroperoxidase AhpD family core domain-containing protein</fullName>
    </submittedName>
</protein>
<dbReference type="Pfam" id="PF02627">
    <property type="entry name" value="CMD"/>
    <property type="match status" value="1"/>
</dbReference>
<dbReference type="PANTHER" id="PTHR33930">
    <property type="entry name" value="ALKYL HYDROPEROXIDE REDUCTASE AHPD"/>
    <property type="match status" value="1"/>
</dbReference>
<dbReference type="EMBL" id="FXUG01000007">
    <property type="protein sequence ID" value="SMP61523.1"/>
    <property type="molecule type" value="Genomic_DNA"/>
</dbReference>
<organism evidence="2 3">
    <name type="scientific">Neorhodopirellula lusitana</name>
    <dbReference type="NCBI Taxonomy" id="445327"/>
    <lineage>
        <taxon>Bacteria</taxon>
        <taxon>Pseudomonadati</taxon>
        <taxon>Planctomycetota</taxon>
        <taxon>Planctomycetia</taxon>
        <taxon>Pirellulales</taxon>
        <taxon>Pirellulaceae</taxon>
        <taxon>Neorhodopirellula</taxon>
    </lineage>
</organism>
<keyword evidence="3" id="KW-1185">Reference proteome</keyword>
<gene>
    <name evidence="2" type="ORF">SAMN06265222_107112</name>
</gene>
<dbReference type="NCBIfam" id="TIGR00778">
    <property type="entry name" value="ahpD_dom"/>
    <property type="match status" value="1"/>
</dbReference>
<dbReference type="PANTHER" id="PTHR33930:SF2">
    <property type="entry name" value="BLR3452 PROTEIN"/>
    <property type="match status" value="1"/>
</dbReference>
<dbReference type="InterPro" id="IPR004675">
    <property type="entry name" value="AhpD_core"/>
</dbReference>
<dbReference type="InterPro" id="IPR029032">
    <property type="entry name" value="AhpD-like"/>
</dbReference>
<evidence type="ECO:0000259" key="1">
    <source>
        <dbReference type="Pfam" id="PF02627"/>
    </source>
</evidence>
<dbReference type="SUPFAM" id="SSF69118">
    <property type="entry name" value="AhpD-like"/>
    <property type="match status" value="1"/>
</dbReference>